<feature type="transmembrane region" description="Helical" evidence="1">
    <location>
        <begin position="288"/>
        <end position="306"/>
    </location>
</feature>
<feature type="transmembrane region" description="Helical" evidence="1">
    <location>
        <begin position="173"/>
        <end position="192"/>
    </location>
</feature>
<dbReference type="PANTHER" id="PTHR31672">
    <property type="entry name" value="BNACNNG10540D PROTEIN"/>
    <property type="match status" value="1"/>
</dbReference>
<dbReference type="Pfam" id="PF07734">
    <property type="entry name" value="FBA_1"/>
    <property type="match status" value="1"/>
</dbReference>
<keyword evidence="1" id="KW-0812">Transmembrane</keyword>
<accession>A0ABQ8A887</accession>
<dbReference type="EMBL" id="JAGKQM010000013">
    <property type="protein sequence ID" value="KAH0888725.1"/>
    <property type="molecule type" value="Genomic_DNA"/>
</dbReference>
<feature type="transmembrane region" description="Helical" evidence="1">
    <location>
        <begin position="257"/>
        <end position="276"/>
    </location>
</feature>
<name>A0ABQ8A887_BRANA</name>
<dbReference type="InterPro" id="IPR036047">
    <property type="entry name" value="F-box-like_dom_sf"/>
</dbReference>
<keyword evidence="1" id="KW-0472">Membrane</keyword>
<comment type="caution">
    <text evidence="3">The sequence shown here is derived from an EMBL/GenBank/DDBJ whole genome shotgun (WGS) entry which is preliminary data.</text>
</comment>
<dbReference type="InterPro" id="IPR006527">
    <property type="entry name" value="F-box-assoc_dom_typ1"/>
</dbReference>
<dbReference type="SUPFAM" id="SSF81383">
    <property type="entry name" value="F-box domain"/>
    <property type="match status" value="1"/>
</dbReference>
<keyword evidence="1" id="KW-1133">Transmembrane helix</keyword>
<feature type="transmembrane region" description="Helical" evidence="1">
    <location>
        <begin position="213"/>
        <end position="232"/>
    </location>
</feature>
<protein>
    <recommendedName>
        <fullName evidence="2">F-box domain-containing protein</fullName>
    </recommendedName>
</protein>
<organism evidence="3 4">
    <name type="scientific">Brassica napus</name>
    <name type="common">Rape</name>
    <dbReference type="NCBI Taxonomy" id="3708"/>
    <lineage>
        <taxon>Eukaryota</taxon>
        <taxon>Viridiplantae</taxon>
        <taxon>Streptophyta</taxon>
        <taxon>Embryophyta</taxon>
        <taxon>Tracheophyta</taxon>
        <taxon>Spermatophyta</taxon>
        <taxon>Magnoliopsida</taxon>
        <taxon>eudicotyledons</taxon>
        <taxon>Gunneridae</taxon>
        <taxon>Pentapetalae</taxon>
        <taxon>rosids</taxon>
        <taxon>malvids</taxon>
        <taxon>Brassicales</taxon>
        <taxon>Brassicaceae</taxon>
        <taxon>Brassiceae</taxon>
        <taxon>Brassica</taxon>
    </lineage>
</organism>
<evidence type="ECO:0000313" key="3">
    <source>
        <dbReference type="EMBL" id="KAH0888725.1"/>
    </source>
</evidence>
<evidence type="ECO:0000259" key="2">
    <source>
        <dbReference type="PROSITE" id="PS50181"/>
    </source>
</evidence>
<dbReference type="SMART" id="SM00256">
    <property type="entry name" value="FBOX"/>
    <property type="match status" value="1"/>
</dbReference>
<dbReference type="PROSITE" id="PS50181">
    <property type="entry name" value="FBOX"/>
    <property type="match status" value="1"/>
</dbReference>
<proteinExistence type="predicted"/>
<dbReference type="Proteomes" id="UP000824890">
    <property type="component" value="Unassembled WGS sequence"/>
</dbReference>
<evidence type="ECO:0000256" key="1">
    <source>
        <dbReference type="SAM" id="Phobius"/>
    </source>
</evidence>
<dbReference type="Pfam" id="PF00646">
    <property type="entry name" value="F-box"/>
    <property type="match status" value="1"/>
</dbReference>
<gene>
    <name evidence="3" type="ORF">HID58_051154</name>
</gene>
<feature type="non-terminal residue" evidence="3">
    <location>
        <position position="373"/>
    </location>
</feature>
<sequence>ITTMGVDVPRELEDEILSRVPEKSLARFRSVCKQWNTQLVDETFIEQHSSRMDYNYDATMTRCARGSKCTRLFTALLLVWNPMLKETRWVKCGSDFHCFDDAYGLGFVRQSPPTHRSYKIVRFRCARNDRDRPPRVEVYEFAYNSWKVLADITFDWHLKLPLSNVVTLVFNPFFWMYFSWTWLFLALVYGSVSRGLRHLLHQANAFEQLAVNLEGWPFVFFLAYHYFFFFNVTVRKRLYRDYYARTHDPKWDVDTPLWSKVLFGVGVMVGHWLATFEGPELHRLPGGWVNVGIWGLIVVTMLIMQYDSTLYLARYSDDGLCIRYMLLRFFFPRRTATLCCFFGLFGVLRQEGKAGGRVMMESFGKSYLGYVNK</sequence>
<dbReference type="InterPro" id="IPR001810">
    <property type="entry name" value="F-box_dom"/>
</dbReference>
<reference evidence="3 4" key="1">
    <citation type="submission" date="2021-05" db="EMBL/GenBank/DDBJ databases">
        <title>Genome Assembly of Synthetic Allotetraploid Brassica napus Reveals Homoeologous Exchanges between Subgenomes.</title>
        <authorList>
            <person name="Davis J.T."/>
        </authorList>
    </citation>
    <scope>NUCLEOTIDE SEQUENCE [LARGE SCALE GENOMIC DNA]</scope>
    <source>
        <strain evidence="4">cv. Da-Ae</strain>
        <tissue evidence="3">Seedling</tissue>
    </source>
</reference>
<feature type="non-terminal residue" evidence="3">
    <location>
        <position position="1"/>
    </location>
</feature>
<dbReference type="Gene3D" id="1.20.1280.50">
    <property type="match status" value="1"/>
</dbReference>
<evidence type="ECO:0000313" key="4">
    <source>
        <dbReference type="Proteomes" id="UP000824890"/>
    </source>
</evidence>
<feature type="domain" description="F-box" evidence="2">
    <location>
        <begin position="2"/>
        <end position="52"/>
    </location>
</feature>
<dbReference type="InterPro" id="IPR050796">
    <property type="entry name" value="SCF_F-box_component"/>
</dbReference>
<keyword evidence="4" id="KW-1185">Reference proteome</keyword>